<protein>
    <recommendedName>
        <fullName evidence="4">Tat (Twin-arginine translocation) pathway signal sequence</fullName>
    </recommendedName>
</protein>
<feature type="region of interest" description="Disordered" evidence="1">
    <location>
        <begin position="167"/>
        <end position="201"/>
    </location>
</feature>
<evidence type="ECO:0008006" key="4">
    <source>
        <dbReference type="Google" id="ProtNLM"/>
    </source>
</evidence>
<keyword evidence="3" id="KW-1185">Reference proteome</keyword>
<dbReference type="Proteomes" id="UP000198531">
    <property type="component" value="Unassembled WGS sequence"/>
</dbReference>
<dbReference type="AlphaFoldDB" id="A0A1I6FWK3"/>
<feature type="region of interest" description="Disordered" evidence="1">
    <location>
        <begin position="23"/>
        <end position="74"/>
    </location>
</feature>
<accession>A0A1I6FWK3</accession>
<dbReference type="InterPro" id="IPR021834">
    <property type="entry name" value="DUF3426"/>
</dbReference>
<dbReference type="NCBIfam" id="NF038353">
    <property type="entry name" value="FxLYD_dom"/>
    <property type="match status" value="1"/>
</dbReference>
<evidence type="ECO:0000256" key="1">
    <source>
        <dbReference type="SAM" id="MobiDB-lite"/>
    </source>
</evidence>
<feature type="compositionally biased region" description="Acidic residues" evidence="1">
    <location>
        <begin position="60"/>
        <end position="74"/>
    </location>
</feature>
<name>A0A1I6FWK3_9EURY</name>
<dbReference type="PROSITE" id="PS51257">
    <property type="entry name" value="PROKAR_LIPOPROTEIN"/>
    <property type="match status" value="1"/>
</dbReference>
<sequence>MFRRKFIKATGATMLGGALAGCSGTSSGNTETGGGATETTSGADTTSEDTGTTSDGTGTESDDLGDLDSEILDDDPEGLQVASEELYEEASAVGLRGTVENTGDVPYESVEVEVTLQDDQGEVLYEFIDETEEEQMQTLEAGAEWEFDVVFEEAKMNEVRKYTVELDGDRAQSADDEPVGNETGNGTATGTSMNETTTTSS</sequence>
<proteinExistence type="predicted"/>
<organism evidence="2 3">
    <name type="scientific">Halogeometricum rufum</name>
    <dbReference type="NCBI Taxonomy" id="553469"/>
    <lineage>
        <taxon>Archaea</taxon>
        <taxon>Methanobacteriati</taxon>
        <taxon>Methanobacteriota</taxon>
        <taxon>Stenosarchaea group</taxon>
        <taxon>Halobacteria</taxon>
        <taxon>Halobacteriales</taxon>
        <taxon>Haloferacaceae</taxon>
        <taxon>Halogeometricum</taxon>
    </lineage>
</organism>
<dbReference type="InterPro" id="IPR047676">
    <property type="entry name" value="FxLYD_dom"/>
</dbReference>
<evidence type="ECO:0000313" key="2">
    <source>
        <dbReference type="EMBL" id="SFR34319.1"/>
    </source>
</evidence>
<dbReference type="EMBL" id="FOYT01000001">
    <property type="protein sequence ID" value="SFR34319.1"/>
    <property type="molecule type" value="Genomic_DNA"/>
</dbReference>
<feature type="compositionally biased region" description="Low complexity" evidence="1">
    <location>
        <begin position="37"/>
        <end position="59"/>
    </location>
</feature>
<feature type="compositionally biased region" description="Low complexity" evidence="1">
    <location>
        <begin position="180"/>
        <end position="201"/>
    </location>
</feature>
<reference evidence="3" key="1">
    <citation type="submission" date="2016-10" db="EMBL/GenBank/DDBJ databases">
        <authorList>
            <person name="Varghese N."/>
            <person name="Submissions S."/>
        </authorList>
    </citation>
    <scope>NUCLEOTIDE SEQUENCE [LARGE SCALE GENOMIC DNA]</scope>
    <source>
        <strain evidence="3">CGMCC 1.7736</strain>
    </source>
</reference>
<evidence type="ECO:0000313" key="3">
    <source>
        <dbReference type="Proteomes" id="UP000198531"/>
    </source>
</evidence>
<gene>
    <name evidence="2" type="ORF">SAMN04487947_0144</name>
</gene>
<dbReference type="Pfam" id="PF11906">
    <property type="entry name" value="DUF3426"/>
    <property type="match status" value="1"/>
</dbReference>